<feature type="transmembrane region" description="Helical" evidence="8">
    <location>
        <begin position="948"/>
        <end position="966"/>
    </location>
</feature>
<feature type="transmembrane region" description="Helical" evidence="8">
    <location>
        <begin position="643"/>
        <end position="661"/>
    </location>
</feature>
<dbReference type="InterPro" id="IPR052081">
    <property type="entry name" value="Dispatched_Hh_regulator"/>
</dbReference>
<dbReference type="SUPFAM" id="SSF82866">
    <property type="entry name" value="Multidrug efflux transporter AcrB transmembrane domain"/>
    <property type="match status" value="2"/>
</dbReference>
<dbReference type="PROSITE" id="PS50156">
    <property type="entry name" value="SSD"/>
    <property type="match status" value="1"/>
</dbReference>
<evidence type="ECO:0000256" key="4">
    <source>
        <dbReference type="ARBA" id="ARBA00023136"/>
    </source>
</evidence>
<comment type="caution">
    <text evidence="10">The sequence shown here is derived from an EMBL/GenBank/DDBJ whole genome shotgun (WGS) entry which is preliminary data.</text>
</comment>
<dbReference type="EMBL" id="VRMN01000001">
    <property type="protein sequence ID" value="KAA8497986.1"/>
    <property type="molecule type" value="Genomic_DNA"/>
</dbReference>
<dbReference type="Gene3D" id="1.20.1640.10">
    <property type="entry name" value="Multidrug efflux transporter AcrB transmembrane domain"/>
    <property type="match status" value="2"/>
</dbReference>
<dbReference type="Pfam" id="PF12349">
    <property type="entry name" value="Sterol-sensing"/>
    <property type="match status" value="1"/>
</dbReference>
<evidence type="ECO:0000256" key="3">
    <source>
        <dbReference type="ARBA" id="ARBA00022989"/>
    </source>
</evidence>
<dbReference type="GO" id="GO:0016020">
    <property type="term" value="C:membrane"/>
    <property type="evidence" value="ECO:0007669"/>
    <property type="project" value="UniProtKB-SubCell"/>
</dbReference>
<comment type="subcellular location">
    <subcellularLocation>
        <location evidence="1">Membrane</location>
        <topology evidence="1">Multi-pass membrane protein</topology>
    </subcellularLocation>
</comment>
<keyword evidence="5" id="KW-0325">Glycoprotein</keyword>
<dbReference type="PANTHER" id="PTHR45951:SF3">
    <property type="entry name" value="PROTEIN DISPATCHED"/>
    <property type="match status" value="1"/>
</dbReference>
<feature type="transmembrane region" description="Helical" evidence="8">
    <location>
        <begin position="987"/>
        <end position="1010"/>
    </location>
</feature>
<feature type="transmembrane region" description="Helical" evidence="8">
    <location>
        <begin position="920"/>
        <end position="942"/>
    </location>
</feature>
<feature type="domain" description="SSD" evidence="9">
    <location>
        <begin position="380"/>
        <end position="512"/>
    </location>
</feature>
<feature type="transmembrane region" description="Helical" evidence="8">
    <location>
        <begin position="380"/>
        <end position="402"/>
    </location>
</feature>
<accession>A0A5J4Z305</accession>
<dbReference type="InterPro" id="IPR053958">
    <property type="entry name" value="HMGCR/SNAP/NPC1-like_SSD"/>
</dbReference>
<reference evidence="11" key="1">
    <citation type="journal article" date="2019" name="Nat. Commun.">
        <title>Expansion of phycobilisome linker gene families in mesophilic red algae.</title>
        <authorList>
            <person name="Lee J."/>
            <person name="Kim D."/>
            <person name="Bhattacharya D."/>
            <person name="Yoon H.S."/>
        </authorList>
    </citation>
    <scope>NUCLEOTIDE SEQUENCE [LARGE SCALE GENOMIC DNA]</scope>
    <source>
        <strain evidence="11">CCMP 1328</strain>
    </source>
</reference>
<comment type="similarity">
    <text evidence="6">Belongs to the dispatched family.</text>
</comment>
<feature type="transmembrane region" description="Helical" evidence="8">
    <location>
        <begin position="356"/>
        <end position="373"/>
    </location>
</feature>
<evidence type="ECO:0000313" key="11">
    <source>
        <dbReference type="Proteomes" id="UP000324585"/>
    </source>
</evidence>
<evidence type="ECO:0000259" key="9">
    <source>
        <dbReference type="PROSITE" id="PS50156"/>
    </source>
</evidence>
<dbReference type="Proteomes" id="UP000324585">
    <property type="component" value="Unassembled WGS sequence"/>
</dbReference>
<evidence type="ECO:0000256" key="2">
    <source>
        <dbReference type="ARBA" id="ARBA00022692"/>
    </source>
</evidence>
<dbReference type="Pfam" id="PF03176">
    <property type="entry name" value="MMPL"/>
    <property type="match status" value="1"/>
</dbReference>
<dbReference type="AlphaFoldDB" id="A0A5J4Z305"/>
<dbReference type="OrthoDB" id="5360at2759"/>
<dbReference type="GO" id="GO:0022857">
    <property type="term" value="F:transmembrane transporter activity"/>
    <property type="evidence" value="ECO:0007669"/>
    <property type="project" value="TreeGrafter"/>
</dbReference>
<keyword evidence="11" id="KW-1185">Reference proteome</keyword>
<dbReference type="PANTHER" id="PTHR45951">
    <property type="entry name" value="PROTEIN DISPATCHED-RELATED"/>
    <property type="match status" value="1"/>
</dbReference>
<keyword evidence="2 8" id="KW-0812">Transmembrane</keyword>
<feature type="compositionally biased region" description="Polar residues" evidence="7">
    <location>
        <begin position="46"/>
        <end position="55"/>
    </location>
</feature>
<evidence type="ECO:0000256" key="7">
    <source>
        <dbReference type="SAM" id="MobiDB-lite"/>
    </source>
</evidence>
<evidence type="ECO:0000256" key="5">
    <source>
        <dbReference type="ARBA" id="ARBA00023180"/>
    </source>
</evidence>
<feature type="transmembrane region" description="Helical" evidence="8">
    <location>
        <begin position="461"/>
        <end position="481"/>
    </location>
</feature>
<feature type="region of interest" description="Disordered" evidence="7">
    <location>
        <begin position="556"/>
        <end position="576"/>
    </location>
</feature>
<dbReference type="OMA" id="TIACITV"/>
<keyword evidence="3 8" id="KW-1133">Transmembrane helix</keyword>
<feature type="transmembrane region" description="Helical" evidence="8">
    <location>
        <begin position="487"/>
        <end position="513"/>
    </location>
</feature>
<feature type="transmembrane region" description="Helical" evidence="8">
    <location>
        <begin position="1022"/>
        <end position="1046"/>
    </location>
</feature>
<evidence type="ECO:0000256" key="8">
    <source>
        <dbReference type="SAM" id="Phobius"/>
    </source>
</evidence>
<dbReference type="InterPro" id="IPR000731">
    <property type="entry name" value="SSD"/>
</dbReference>
<keyword evidence="4 8" id="KW-0472">Membrane</keyword>
<name>A0A5J4Z305_PORPP</name>
<protein>
    <submittedName>
        <fullName evidence="10">Protein dispatched-like 3</fullName>
    </submittedName>
</protein>
<feature type="compositionally biased region" description="Basic and acidic residues" evidence="7">
    <location>
        <begin position="29"/>
        <end position="38"/>
    </location>
</feature>
<dbReference type="InterPro" id="IPR004869">
    <property type="entry name" value="MMPL_dom"/>
</dbReference>
<feature type="region of interest" description="Disordered" evidence="7">
    <location>
        <begin position="1"/>
        <end position="68"/>
    </location>
</feature>
<dbReference type="GO" id="GO:0007224">
    <property type="term" value="P:smoothened signaling pathway"/>
    <property type="evidence" value="ECO:0007669"/>
    <property type="project" value="TreeGrafter"/>
</dbReference>
<proteinExistence type="inferred from homology"/>
<sequence>MDGATAGGASSAGLVEAEASPSGALHTGADQEGHRDELELGVGDGSKSTRASSSLEVDDEASGDGKAPQRKRIRYVDSVAKHPGRWLALWILIPVAAAIVLVFTKAFSLADQTTYDYLIWSNLVVQQAVSVDAAQETVYAEADVKITPRTQERQSWNVYIMFKALTEDGNLLQAERLAFIKSIEDEFRLTYEGYSDFCWLDEAFLDCQGVVPTCSFPETISRSQDLYGLYTDTDPEEFCAITQTSPVPPRANVTALVDSLILPNGQVNSEYAYYLGTGFSSSNLTSEYLRSVFPMGAPLEGYDNQETQKDKQRDSFEDWIQDVVTWAESKSTDEVQILVYNQSYLNYLFGEMANKAFFWAVGSIVAVLFFVWFHTASLYLAIMTMLQIVLAFPLTYFIYYFIFRVSYFSSMHMLSIFLILGIGADDVFVFIDAFHQSRVELGKDAIIEDRLDWAWRRAAKAMLTTSCTTAAAFFITALSSIMPISTFGIWAGALIIIQYIWCILMFPCNVVIWERVFSERHWRYCLRKTAKDGSKPKPIRVVPASVQSKLDGFVRSPDMHASESETSNQVEHDGEHEMGGTLETQNVDHVILQHASDGSPSESDLSSDSAAVEKVKHAHEDEYRWIELFFRNPFNKYVFKMRYVNVLCGAALLGVCIWLATTLQPLQEEEDWFPESHPSRKSINWMSDNFFISGAANSFLKVKAVYGIAGLDRSGADRYDPEDIGEPIWDTALDLKPAVNQEALVSACLQISSNEELVSASVPGAVECWITEFKAYRQEIFGLDDFENYASEAALVSDLKAFFNYTTVDGSQPYIKYIDSESVGIENDQLLYFFFLFQTNEKVDQPYSRMWPIVQAWNATMTDVNEGMPRGVNMAYATAGNAWAWVITQDVLVQNMFEGIGLAIGISFFALVVSTLNVWIAVLATICVGSVVTCVLGSLAVAGVQLGVVETVAAVIVVGFSIDYIVHISHAYVESFHKKRYNRVQDALTDMGVSVVFGALTTISAGAFLFGPELLFFPKFGGLLMVTCAFSLLWSLTFFTSLLHVVGPDNHFGDLRPGLKKLWAKMGPSLRRLKSKCCGCFGKNDEREANEV</sequence>
<evidence type="ECO:0000256" key="6">
    <source>
        <dbReference type="ARBA" id="ARBA00038046"/>
    </source>
</evidence>
<feature type="compositionally biased region" description="Low complexity" evidence="7">
    <location>
        <begin position="1"/>
        <end position="13"/>
    </location>
</feature>
<feature type="transmembrane region" description="Helical" evidence="8">
    <location>
        <begin position="87"/>
        <end position="107"/>
    </location>
</feature>
<gene>
    <name evidence="10" type="ORF">FVE85_5571</name>
</gene>
<feature type="transmembrane region" description="Helical" evidence="8">
    <location>
        <begin position="896"/>
        <end position="913"/>
    </location>
</feature>
<organism evidence="10 11">
    <name type="scientific">Porphyridium purpureum</name>
    <name type="common">Red alga</name>
    <name type="synonym">Porphyridium cruentum</name>
    <dbReference type="NCBI Taxonomy" id="35688"/>
    <lineage>
        <taxon>Eukaryota</taxon>
        <taxon>Rhodophyta</taxon>
        <taxon>Bangiophyceae</taxon>
        <taxon>Porphyridiales</taxon>
        <taxon>Porphyridiaceae</taxon>
        <taxon>Porphyridium</taxon>
    </lineage>
</organism>
<evidence type="ECO:0000313" key="10">
    <source>
        <dbReference type="EMBL" id="KAA8497986.1"/>
    </source>
</evidence>
<evidence type="ECO:0000256" key="1">
    <source>
        <dbReference type="ARBA" id="ARBA00004141"/>
    </source>
</evidence>